<proteinExistence type="predicted"/>
<gene>
    <name evidence="3" type="ORF">GJ744_004010</name>
</gene>
<feature type="compositionally biased region" description="Basic and acidic residues" evidence="1">
    <location>
        <begin position="454"/>
        <end position="473"/>
    </location>
</feature>
<dbReference type="EMBL" id="JAACFV010000186">
    <property type="protein sequence ID" value="KAF7503288.1"/>
    <property type="molecule type" value="Genomic_DNA"/>
</dbReference>
<comment type="caution">
    <text evidence="3">The sequence shown here is derived from an EMBL/GenBank/DDBJ whole genome shotgun (WGS) entry which is preliminary data.</text>
</comment>
<dbReference type="OrthoDB" id="1937642at2759"/>
<evidence type="ECO:0000256" key="2">
    <source>
        <dbReference type="SAM" id="Phobius"/>
    </source>
</evidence>
<dbReference type="Proteomes" id="UP000606974">
    <property type="component" value="Unassembled WGS sequence"/>
</dbReference>
<evidence type="ECO:0000313" key="3">
    <source>
        <dbReference type="EMBL" id="KAF7503288.1"/>
    </source>
</evidence>
<feature type="region of interest" description="Disordered" evidence="1">
    <location>
        <begin position="454"/>
        <end position="485"/>
    </location>
</feature>
<feature type="transmembrane region" description="Helical" evidence="2">
    <location>
        <begin position="19"/>
        <end position="39"/>
    </location>
</feature>
<sequence length="485" mass="54461">MADDPTGNLRSQWRNPGDILSLLLLIGGDIVQKAIAQLVGYTIEPFGKHTLSIGVTPIAFSFGWVAYGFTNLLSAVGEKRLMPPVDCPSIIVNCSNAFIRENRSWALGRLLRDHETRHEVDSTNPPNGQLPSTLPQGRAESIRIDIFELGALSKPKLDSVWWFGWVTIFTQIGIASIPWILYNNWEIIIIVLCGNFLAFFTCAMPQWRQEKWAGRTLDSEKVVCLTRGNGHLHVMVFIGSKGSWDLETLATASTTPRLETPIISLALAVLWTCLLISVAGIRKHAWYLVAIGCIGMLQNVTAAGIARDPGTSNFHLTKFARMPTIIGKRQRPKDDMNCSVDLERAQEDVSELSEWLQSSKQRMRSEDIQMPKWLHSMARKDGVPAWLVPLRDEPNEIANTHGALKELEKWVPTAGLAMVQVFFPTSLRYDDSTVRDNIDKKFWKRAYHTQGIRKRAEHERRKVESGYKAKDDNGVQGAFGNQSEV</sequence>
<evidence type="ECO:0000256" key="1">
    <source>
        <dbReference type="SAM" id="MobiDB-lite"/>
    </source>
</evidence>
<keyword evidence="2" id="KW-0472">Membrane</keyword>
<feature type="transmembrane region" description="Helical" evidence="2">
    <location>
        <begin position="187"/>
        <end position="207"/>
    </location>
</feature>
<dbReference type="AlphaFoldDB" id="A0A8H7A711"/>
<feature type="transmembrane region" description="Helical" evidence="2">
    <location>
        <begin position="262"/>
        <end position="279"/>
    </location>
</feature>
<feature type="transmembrane region" description="Helical" evidence="2">
    <location>
        <begin position="160"/>
        <end position="181"/>
    </location>
</feature>
<evidence type="ECO:0000313" key="4">
    <source>
        <dbReference type="Proteomes" id="UP000606974"/>
    </source>
</evidence>
<protein>
    <submittedName>
        <fullName evidence="3">Uncharacterized protein</fullName>
    </submittedName>
</protein>
<reference evidence="3" key="1">
    <citation type="submission" date="2020-02" db="EMBL/GenBank/DDBJ databases">
        <authorList>
            <person name="Palmer J.M."/>
        </authorList>
    </citation>
    <scope>NUCLEOTIDE SEQUENCE</scope>
    <source>
        <strain evidence="3">EPUS1.4</strain>
        <tissue evidence="3">Thallus</tissue>
    </source>
</reference>
<feature type="transmembrane region" description="Helical" evidence="2">
    <location>
        <begin position="51"/>
        <end position="73"/>
    </location>
</feature>
<keyword evidence="2" id="KW-1133">Transmembrane helix</keyword>
<keyword evidence="4" id="KW-1185">Reference proteome</keyword>
<name>A0A8H7A711_9EURO</name>
<organism evidence="3 4">
    <name type="scientific">Endocarpon pusillum</name>
    <dbReference type="NCBI Taxonomy" id="364733"/>
    <lineage>
        <taxon>Eukaryota</taxon>
        <taxon>Fungi</taxon>
        <taxon>Dikarya</taxon>
        <taxon>Ascomycota</taxon>
        <taxon>Pezizomycotina</taxon>
        <taxon>Eurotiomycetes</taxon>
        <taxon>Chaetothyriomycetidae</taxon>
        <taxon>Verrucariales</taxon>
        <taxon>Verrucariaceae</taxon>
        <taxon>Endocarpon</taxon>
    </lineage>
</organism>
<accession>A0A8H7A711</accession>
<keyword evidence="2" id="KW-0812">Transmembrane</keyword>